<dbReference type="PANTHER" id="PTHR46268">
    <property type="entry name" value="STRESS RESPONSE PROTEIN NHAX"/>
    <property type="match status" value="1"/>
</dbReference>
<comment type="similarity">
    <text evidence="1">Belongs to the universal stress protein A family.</text>
</comment>
<dbReference type="RefSeq" id="WP_344383902.1">
    <property type="nucleotide sequence ID" value="NZ_BAAATA010000018.1"/>
</dbReference>
<evidence type="ECO:0000313" key="4">
    <source>
        <dbReference type="EMBL" id="GAA2493914.1"/>
    </source>
</evidence>
<dbReference type="Gene3D" id="3.40.50.620">
    <property type="entry name" value="HUPs"/>
    <property type="match status" value="2"/>
</dbReference>
<name>A0ABN3M1P4_9ACTN</name>
<keyword evidence="5" id="KW-1185">Reference proteome</keyword>
<reference evidence="4 5" key="1">
    <citation type="journal article" date="2019" name="Int. J. Syst. Evol. Microbiol.">
        <title>The Global Catalogue of Microorganisms (GCM) 10K type strain sequencing project: providing services to taxonomists for standard genome sequencing and annotation.</title>
        <authorList>
            <consortium name="The Broad Institute Genomics Platform"/>
            <consortium name="The Broad Institute Genome Sequencing Center for Infectious Disease"/>
            <person name="Wu L."/>
            <person name="Ma J."/>
        </authorList>
    </citation>
    <scope>NUCLEOTIDE SEQUENCE [LARGE SCALE GENOMIC DNA]</scope>
    <source>
        <strain evidence="4 5">JCM 6307</strain>
    </source>
</reference>
<dbReference type="PANTHER" id="PTHR46268:SF6">
    <property type="entry name" value="UNIVERSAL STRESS PROTEIN UP12"/>
    <property type="match status" value="1"/>
</dbReference>
<evidence type="ECO:0000256" key="2">
    <source>
        <dbReference type="SAM" id="MobiDB-lite"/>
    </source>
</evidence>
<dbReference type="InterPro" id="IPR006015">
    <property type="entry name" value="Universal_stress_UspA"/>
</dbReference>
<dbReference type="InterPro" id="IPR014729">
    <property type="entry name" value="Rossmann-like_a/b/a_fold"/>
</dbReference>
<feature type="domain" description="UspA" evidence="3">
    <location>
        <begin position="7"/>
        <end position="145"/>
    </location>
</feature>
<protein>
    <recommendedName>
        <fullName evidence="3">UspA domain-containing protein</fullName>
    </recommendedName>
</protein>
<dbReference type="EMBL" id="BAAATA010000018">
    <property type="protein sequence ID" value="GAA2493914.1"/>
    <property type="molecule type" value="Genomic_DNA"/>
</dbReference>
<dbReference type="Proteomes" id="UP001501358">
    <property type="component" value="Unassembled WGS sequence"/>
</dbReference>
<evidence type="ECO:0000259" key="3">
    <source>
        <dbReference type="Pfam" id="PF00582"/>
    </source>
</evidence>
<evidence type="ECO:0000256" key="1">
    <source>
        <dbReference type="ARBA" id="ARBA00008791"/>
    </source>
</evidence>
<sequence length="341" mass="37493">MDKNQGVIVGIDGSDSSWIALDWAYREAARRRTRLRVLHVRGIAHPLQHWLRRRSAAAPPGSDRVLEEVDGHLPELADAPASVEKSAPAAKLSTLSPAPDLVEYSKDAELLVLGAVGSSGTREHLFGSTARRCAASSACPTVIVREKPHEVRRALVGIDGSPDEIDVLRWGFHEADRHRAELHVVHVVWPWEWPPYSEPEMAQAARQMLKFNVERLPPSPSGRGVSVVAEVVRHEHPVQGLLDKARNADLLVCGSVGTSSGSVSDSLVHAAARYSYRAEEAGLESVAGHAAHLFPSHVVVLPTAPGPSFPWEWEELVEEERDWNRQQSASELDDVMRFELP</sequence>
<feature type="region of interest" description="Disordered" evidence="2">
    <location>
        <begin position="322"/>
        <end position="341"/>
    </location>
</feature>
<dbReference type="SUPFAM" id="SSF52402">
    <property type="entry name" value="Adenine nucleotide alpha hydrolases-like"/>
    <property type="match status" value="2"/>
</dbReference>
<evidence type="ECO:0000313" key="5">
    <source>
        <dbReference type="Proteomes" id="UP001501358"/>
    </source>
</evidence>
<dbReference type="InterPro" id="IPR006016">
    <property type="entry name" value="UspA"/>
</dbReference>
<accession>A0ABN3M1P4</accession>
<organism evidence="4 5">
    <name type="scientific">Streptomyces thermolineatus</name>
    <dbReference type="NCBI Taxonomy" id="44033"/>
    <lineage>
        <taxon>Bacteria</taxon>
        <taxon>Bacillati</taxon>
        <taxon>Actinomycetota</taxon>
        <taxon>Actinomycetes</taxon>
        <taxon>Kitasatosporales</taxon>
        <taxon>Streptomycetaceae</taxon>
        <taxon>Streptomyces</taxon>
    </lineage>
</organism>
<dbReference type="PRINTS" id="PR01438">
    <property type="entry name" value="UNVRSLSTRESS"/>
</dbReference>
<feature type="domain" description="UspA" evidence="3">
    <location>
        <begin position="152"/>
        <end position="271"/>
    </location>
</feature>
<proteinExistence type="inferred from homology"/>
<comment type="caution">
    <text evidence="4">The sequence shown here is derived from an EMBL/GenBank/DDBJ whole genome shotgun (WGS) entry which is preliminary data.</text>
</comment>
<dbReference type="Pfam" id="PF00582">
    <property type="entry name" value="Usp"/>
    <property type="match status" value="2"/>
</dbReference>
<gene>
    <name evidence="4" type="ORF">GCM10010406_32450</name>
</gene>